<dbReference type="OrthoDB" id="3882355at2759"/>
<keyword evidence="3" id="KW-1185">Reference proteome</keyword>
<reference evidence="2" key="1">
    <citation type="journal article" date="2020" name="Stud. Mycol.">
        <title>101 Dothideomycetes genomes: a test case for predicting lifestyles and emergence of pathogens.</title>
        <authorList>
            <person name="Haridas S."/>
            <person name="Albert R."/>
            <person name="Binder M."/>
            <person name="Bloem J."/>
            <person name="Labutti K."/>
            <person name="Salamov A."/>
            <person name="Andreopoulos B."/>
            <person name="Baker S."/>
            <person name="Barry K."/>
            <person name="Bills G."/>
            <person name="Bluhm B."/>
            <person name="Cannon C."/>
            <person name="Castanera R."/>
            <person name="Culley D."/>
            <person name="Daum C."/>
            <person name="Ezra D."/>
            <person name="Gonzalez J."/>
            <person name="Henrissat B."/>
            <person name="Kuo A."/>
            <person name="Liang C."/>
            <person name="Lipzen A."/>
            <person name="Lutzoni F."/>
            <person name="Magnuson J."/>
            <person name="Mondo S."/>
            <person name="Nolan M."/>
            <person name="Ohm R."/>
            <person name="Pangilinan J."/>
            <person name="Park H.-J."/>
            <person name="Ramirez L."/>
            <person name="Alfaro M."/>
            <person name="Sun H."/>
            <person name="Tritt A."/>
            <person name="Yoshinaga Y."/>
            <person name="Zwiers L.-H."/>
            <person name="Turgeon B."/>
            <person name="Goodwin S."/>
            <person name="Spatafora J."/>
            <person name="Crous P."/>
            <person name="Grigoriev I."/>
        </authorList>
    </citation>
    <scope>NUCLEOTIDE SEQUENCE</scope>
    <source>
        <strain evidence="2">SCOH1-5</strain>
    </source>
</reference>
<evidence type="ECO:0000256" key="1">
    <source>
        <dbReference type="SAM" id="MobiDB-lite"/>
    </source>
</evidence>
<sequence length="278" mass="31032">MQRRHSSVSQHTDRTTSKKRRLPKGACPDWQRHAKELVRETPRATEWMRRLREAGIFDIMSNGEAVGFLLHRNASISAGATGLTRSDPLERAEQYAQIVNMGALKASVAIALANLQKFFVLSTCAVLLSNDTQPSKVFDIVRICIGLGADEVNCRRMIRGCQFVHELMDNLYMGGWGLCAFELLLVWNRSPSYYLTISYAFPSGLQFMKSRLCTEELVGDVGETPPDWMSIFAPNLSTIFLAKVSRQLQSPFLLLGSTDLGHGVSDKRDFGIQVLGCL</sequence>
<evidence type="ECO:0000313" key="3">
    <source>
        <dbReference type="Proteomes" id="UP000799539"/>
    </source>
</evidence>
<gene>
    <name evidence="2" type="ORF">CERZMDRAFT_98054</name>
</gene>
<dbReference type="AlphaFoldDB" id="A0A6A6FFF4"/>
<accession>A0A6A6FFF4</accession>
<evidence type="ECO:0000313" key="2">
    <source>
        <dbReference type="EMBL" id="KAF2212135.1"/>
    </source>
</evidence>
<protein>
    <submittedName>
        <fullName evidence="2">Uncharacterized protein</fullName>
    </submittedName>
</protein>
<name>A0A6A6FFF4_9PEZI</name>
<dbReference type="Proteomes" id="UP000799539">
    <property type="component" value="Unassembled WGS sequence"/>
</dbReference>
<proteinExistence type="predicted"/>
<organism evidence="2 3">
    <name type="scientific">Cercospora zeae-maydis SCOH1-5</name>
    <dbReference type="NCBI Taxonomy" id="717836"/>
    <lineage>
        <taxon>Eukaryota</taxon>
        <taxon>Fungi</taxon>
        <taxon>Dikarya</taxon>
        <taxon>Ascomycota</taxon>
        <taxon>Pezizomycotina</taxon>
        <taxon>Dothideomycetes</taxon>
        <taxon>Dothideomycetidae</taxon>
        <taxon>Mycosphaerellales</taxon>
        <taxon>Mycosphaerellaceae</taxon>
        <taxon>Cercospora</taxon>
    </lineage>
</organism>
<dbReference type="EMBL" id="ML992674">
    <property type="protein sequence ID" value="KAF2212135.1"/>
    <property type="molecule type" value="Genomic_DNA"/>
</dbReference>
<feature type="region of interest" description="Disordered" evidence="1">
    <location>
        <begin position="1"/>
        <end position="26"/>
    </location>
</feature>